<dbReference type="Proteomes" id="UP000054485">
    <property type="component" value="Unassembled WGS sequence"/>
</dbReference>
<gene>
    <name evidence="1" type="ORF">CY34DRAFT_804182</name>
</gene>
<protein>
    <submittedName>
        <fullName evidence="1">Uncharacterized protein</fullName>
    </submittedName>
</protein>
<reference evidence="1 2" key="1">
    <citation type="submission" date="2014-04" db="EMBL/GenBank/DDBJ databases">
        <authorList>
            <consortium name="DOE Joint Genome Institute"/>
            <person name="Kuo A."/>
            <person name="Ruytinx J."/>
            <person name="Rineau F."/>
            <person name="Colpaert J."/>
            <person name="Kohler A."/>
            <person name="Nagy L.G."/>
            <person name="Floudas D."/>
            <person name="Copeland A."/>
            <person name="Barry K.W."/>
            <person name="Cichocki N."/>
            <person name="Veneault-Fourrey C."/>
            <person name="LaButti K."/>
            <person name="Lindquist E.A."/>
            <person name="Lipzen A."/>
            <person name="Lundell T."/>
            <person name="Morin E."/>
            <person name="Murat C."/>
            <person name="Sun H."/>
            <person name="Tunlid A."/>
            <person name="Henrissat B."/>
            <person name="Grigoriev I.V."/>
            <person name="Hibbett D.S."/>
            <person name="Martin F."/>
            <person name="Nordberg H.P."/>
            <person name="Cantor M.N."/>
            <person name="Hua S.X."/>
        </authorList>
    </citation>
    <scope>NUCLEOTIDE SEQUENCE [LARGE SCALE GENOMIC DNA]</scope>
    <source>
        <strain evidence="1 2">UH-Slu-Lm8-n1</strain>
    </source>
</reference>
<proteinExistence type="predicted"/>
<evidence type="ECO:0000313" key="1">
    <source>
        <dbReference type="EMBL" id="KIK43099.1"/>
    </source>
</evidence>
<dbReference type="EMBL" id="KN835221">
    <property type="protein sequence ID" value="KIK43099.1"/>
    <property type="molecule type" value="Genomic_DNA"/>
</dbReference>
<dbReference type="HOGENOM" id="CLU_2962473_0_0_1"/>
<keyword evidence="2" id="KW-1185">Reference proteome</keyword>
<evidence type="ECO:0000313" key="2">
    <source>
        <dbReference type="Proteomes" id="UP000054485"/>
    </source>
</evidence>
<reference evidence="2" key="2">
    <citation type="submission" date="2015-01" db="EMBL/GenBank/DDBJ databases">
        <title>Evolutionary Origins and Diversification of the Mycorrhizal Mutualists.</title>
        <authorList>
            <consortium name="DOE Joint Genome Institute"/>
            <consortium name="Mycorrhizal Genomics Consortium"/>
            <person name="Kohler A."/>
            <person name="Kuo A."/>
            <person name="Nagy L.G."/>
            <person name="Floudas D."/>
            <person name="Copeland A."/>
            <person name="Barry K.W."/>
            <person name="Cichocki N."/>
            <person name="Veneault-Fourrey C."/>
            <person name="LaButti K."/>
            <person name="Lindquist E.A."/>
            <person name="Lipzen A."/>
            <person name="Lundell T."/>
            <person name="Morin E."/>
            <person name="Murat C."/>
            <person name="Riley R."/>
            <person name="Ohm R."/>
            <person name="Sun H."/>
            <person name="Tunlid A."/>
            <person name="Henrissat B."/>
            <person name="Grigoriev I.V."/>
            <person name="Hibbett D.S."/>
            <person name="Martin F."/>
        </authorList>
    </citation>
    <scope>NUCLEOTIDE SEQUENCE [LARGE SCALE GENOMIC DNA]</scope>
    <source>
        <strain evidence="2">UH-Slu-Lm8-n1</strain>
    </source>
</reference>
<organism evidence="1 2">
    <name type="scientific">Suillus luteus UH-Slu-Lm8-n1</name>
    <dbReference type="NCBI Taxonomy" id="930992"/>
    <lineage>
        <taxon>Eukaryota</taxon>
        <taxon>Fungi</taxon>
        <taxon>Dikarya</taxon>
        <taxon>Basidiomycota</taxon>
        <taxon>Agaricomycotina</taxon>
        <taxon>Agaricomycetes</taxon>
        <taxon>Agaricomycetidae</taxon>
        <taxon>Boletales</taxon>
        <taxon>Suillineae</taxon>
        <taxon>Suillaceae</taxon>
        <taxon>Suillus</taxon>
    </lineage>
</organism>
<name>A0A0D0AZC3_9AGAM</name>
<dbReference type="InParanoid" id="A0A0D0AZC3"/>
<dbReference type="AlphaFoldDB" id="A0A0D0AZC3"/>
<accession>A0A0D0AZC3</accession>
<sequence length="59" mass="6883">MSGKRVLAFDLTTLSKKTVYGTETLQENEWVRYPLKILSRYRSKGSSPQFNLAFSVRPW</sequence>